<name>A0A9W9PKT7_9EURO</name>
<protein>
    <submittedName>
        <fullName evidence="1">Uncharacterized protein</fullName>
    </submittedName>
</protein>
<organism evidence="1 2">
    <name type="scientific">Penicillium chermesinum</name>
    <dbReference type="NCBI Taxonomy" id="63820"/>
    <lineage>
        <taxon>Eukaryota</taxon>
        <taxon>Fungi</taxon>
        <taxon>Dikarya</taxon>
        <taxon>Ascomycota</taxon>
        <taxon>Pezizomycotina</taxon>
        <taxon>Eurotiomycetes</taxon>
        <taxon>Eurotiomycetidae</taxon>
        <taxon>Eurotiales</taxon>
        <taxon>Aspergillaceae</taxon>
        <taxon>Penicillium</taxon>
    </lineage>
</organism>
<dbReference type="GeneID" id="83199126"/>
<gene>
    <name evidence="1" type="ORF">N7468_002526</name>
</gene>
<reference evidence="1" key="2">
    <citation type="journal article" date="2023" name="IMA Fungus">
        <title>Comparative genomic study of the Penicillium genus elucidates a diverse pangenome and 15 lateral gene transfer events.</title>
        <authorList>
            <person name="Petersen C."/>
            <person name="Sorensen T."/>
            <person name="Nielsen M.R."/>
            <person name="Sondergaard T.E."/>
            <person name="Sorensen J.L."/>
            <person name="Fitzpatrick D.A."/>
            <person name="Frisvad J.C."/>
            <person name="Nielsen K.L."/>
        </authorList>
    </citation>
    <scope>NUCLEOTIDE SEQUENCE</scope>
    <source>
        <strain evidence="1">IBT 19713</strain>
    </source>
</reference>
<sequence length="74" mass="7744">MGGPGMAAMLVAPATSSATIAADDSWRYKCESAKPHKVSARHVPHVEVFRTSGTGVVPPFKSLGTFAPFGSWTP</sequence>
<keyword evidence="2" id="KW-1185">Reference proteome</keyword>
<reference evidence="1" key="1">
    <citation type="submission" date="2022-11" db="EMBL/GenBank/DDBJ databases">
        <authorList>
            <person name="Petersen C."/>
        </authorList>
    </citation>
    <scope>NUCLEOTIDE SEQUENCE</scope>
    <source>
        <strain evidence="1">IBT 19713</strain>
    </source>
</reference>
<dbReference type="AlphaFoldDB" id="A0A9W9PKT7"/>
<accession>A0A9W9PKT7</accession>
<dbReference type="RefSeq" id="XP_058334964.1">
    <property type="nucleotide sequence ID" value="XM_058471823.1"/>
</dbReference>
<evidence type="ECO:0000313" key="2">
    <source>
        <dbReference type="Proteomes" id="UP001150941"/>
    </source>
</evidence>
<dbReference type="Proteomes" id="UP001150941">
    <property type="component" value="Unassembled WGS sequence"/>
</dbReference>
<evidence type="ECO:0000313" key="1">
    <source>
        <dbReference type="EMBL" id="KAJ5247543.1"/>
    </source>
</evidence>
<dbReference type="EMBL" id="JAPQKS010000002">
    <property type="protein sequence ID" value="KAJ5247543.1"/>
    <property type="molecule type" value="Genomic_DNA"/>
</dbReference>
<comment type="caution">
    <text evidence="1">The sequence shown here is derived from an EMBL/GenBank/DDBJ whole genome shotgun (WGS) entry which is preliminary data.</text>
</comment>
<proteinExistence type="predicted"/>